<dbReference type="AlphaFoldDB" id="A0A917DRW2"/>
<evidence type="ECO:0000313" key="2">
    <source>
        <dbReference type="Proteomes" id="UP000609064"/>
    </source>
</evidence>
<evidence type="ECO:0000313" key="1">
    <source>
        <dbReference type="EMBL" id="GGD64189.1"/>
    </source>
</evidence>
<proteinExistence type="predicted"/>
<accession>A0A917DRW2</accession>
<keyword evidence="2" id="KW-1185">Reference proteome</keyword>
<dbReference type="Proteomes" id="UP000609064">
    <property type="component" value="Unassembled WGS sequence"/>
</dbReference>
<sequence length="379" mass="44635">MKQKQVVNVLLPIAQELRKKVEEKFFPLVKDNYELPPKRRKIKGESDNHRFWDAKNKDTGVFFYKELIDKESNPSYLYKLLDYIPYNGSLHTYLNLQYVAIGENYLYAFLNFLEIDGEDLEDKLMSFCDELGDDRKEDKANQSLLPQSKAKNTKLEDDIPLDDSIRIAELRTELTRLMYKNTQLFNTKWWFYLYGYDKHRLKSEKENTWTLVKLVMSIGEIDDTGNVEIRIDNTGVEHYDYVGVIDFQGSRTEVLVINLSTMPYLGRQLNIKIHVGNCEGDLFLGQYLNYESDNHIISGSVVLQRINQKKVFNPEPAVYKIENLENGEQYEKDTDGVSRFILQYLHDKKQNFHRTPLRVAHSLLGLKTWLETRREEDNE</sequence>
<comment type="caution">
    <text evidence="1">The sequence shown here is derived from an EMBL/GenBank/DDBJ whole genome shotgun (WGS) entry which is preliminary data.</text>
</comment>
<dbReference type="EMBL" id="BMKK01000006">
    <property type="protein sequence ID" value="GGD64189.1"/>
    <property type="molecule type" value="Genomic_DNA"/>
</dbReference>
<reference evidence="1" key="2">
    <citation type="submission" date="2020-09" db="EMBL/GenBank/DDBJ databases">
        <authorList>
            <person name="Sun Q."/>
            <person name="Zhou Y."/>
        </authorList>
    </citation>
    <scope>NUCLEOTIDE SEQUENCE</scope>
    <source>
        <strain evidence="1">CGMCC 1.15958</strain>
    </source>
</reference>
<reference evidence="1" key="1">
    <citation type="journal article" date="2014" name="Int. J. Syst. Evol. Microbiol.">
        <title>Complete genome sequence of Corynebacterium casei LMG S-19264T (=DSM 44701T), isolated from a smear-ripened cheese.</title>
        <authorList>
            <consortium name="US DOE Joint Genome Institute (JGI-PGF)"/>
            <person name="Walter F."/>
            <person name="Albersmeier A."/>
            <person name="Kalinowski J."/>
            <person name="Ruckert C."/>
        </authorList>
    </citation>
    <scope>NUCLEOTIDE SEQUENCE</scope>
    <source>
        <strain evidence="1">CGMCC 1.15958</strain>
    </source>
</reference>
<organism evidence="1 2">
    <name type="scientific">Emticicia aquatilis</name>
    <dbReference type="NCBI Taxonomy" id="1537369"/>
    <lineage>
        <taxon>Bacteria</taxon>
        <taxon>Pseudomonadati</taxon>
        <taxon>Bacteroidota</taxon>
        <taxon>Cytophagia</taxon>
        <taxon>Cytophagales</taxon>
        <taxon>Leadbetterellaceae</taxon>
        <taxon>Emticicia</taxon>
    </lineage>
</organism>
<gene>
    <name evidence="1" type="ORF">GCM10011514_30170</name>
</gene>
<protein>
    <submittedName>
        <fullName evidence="1">Uncharacterized protein</fullName>
    </submittedName>
</protein>
<dbReference type="RefSeq" id="WP_188766951.1">
    <property type="nucleotide sequence ID" value="NZ_BMKK01000006.1"/>
</dbReference>
<name>A0A917DRW2_9BACT</name>